<evidence type="ECO:0000259" key="14">
    <source>
        <dbReference type="Pfam" id="PF00734"/>
    </source>
</evidence>
<dbReference type="GO" id="GO:0030248">
    <property type="term" value="F:cellulose binding"/>
    <property type="evidence" value="ECO:0007669"/>
    <property type="project" value="InterPro"/>
</dbReference>
<evidence type="ECO:0000313" key="15">
    <source>
        <dbReference type="EMBL" id="OBZ78098.1"/>
    </source>
</evidence>
<evidence type="ECO:0000256" key="5">
    <source>
        <dbReference type="ARBA" id="ARBA00022801"/>
    </source>
</evidence>
<feature type="signal peptide" evidence="12">
    <location>
        <begin position="1"/>
        <end position="19"/>
    </location>
</feature>
<comment type="caution">
    <text evidence="15">The sequence shown here is derived from an EMBL/GenBank/DDBJ whole genome shotgun (WGS) entry which is preliminary data.</text>
</comment>
<dbReference type="InterPro" id="IPR017853">
    <property type="entry name" value="GH"/>
</dbReference>
<evidence type="ECO:0000256" key="4">
    <source>
        <dbReference type="ARBA" id="ARBA00022729"/>
    </source>
</evidence>
<dbReference type="GO" id="GO:0008810">
    <property type="term" value="F:cellulase activity"/>
    <property type="evidence" value="ECO:0007669"/>
    <property type="project" value="UniProtKB-EC"/>
</dbReference>
<dbReference type="InterPro" id="IPR018087">
    <property type="entry name" value="Glyco_hydro_5_CS"/>
</dbReference>
<gene>
    <name evidence="15" type="primary">egl2</name>
    <name evidence="15" type="ORF">A0H81_02500</name>
</gene>
<dbReference type="InterPro" id="IPR035971">
    <property type="entry name" value="CBD_sf"/>
</dbReference>
<dbReference type="Pfam" id="PF00734">
    <property type="entry name" value="CBM_1"/>
    <property type="match status" value="1"/>
</dbReference>
<dbReference type="OrthoDB" id="5823761at2759"/>
<dbReference type="InterPro" id="IPR000254">
    <property type="entry name" value="CBD"/>
</dbReference>
<dbReference type="GO" id="GO:0030245">
    <property type="term" value="P:cellulose catabolic process"/>
    <property type="evidence" value="ECO:0007669"/>
    <property type="project" value="UniProtKB-KW"/>
</dbReference>
<dbReference type="Pfam" id="PF00150">
    <property type="entry name" value="Cellulase"/>
    <property type="match status" value="1"/>
</dbReference>
<protein>
    <recommendedName>
        <fullName evidence="3">cellulase</fullName>
        <ecNumber evidence="3">3.2.1.4</ecNumber>
    </recommendedName>
</protein>
<feature type="domain" description="CBM1" evidence="14">
    <location>
        <begin position="23"/>
        <end position="43"/>
    </location>
</feature>
<dbReference type="SUPFAM" id="SSF57180">
    <property type="entry name" value="Cellulose-binding domain"/>
    <property type="match status" value="1"/>
</dbReference>
<dbReference type="STRING" id="5627.A0A1C7MMP1"/>
<evidence type="ECO:0000256" key="6">
    <source>
        <dbReference type="ARBA" id="ARBA00023001"/>
    </source>
</evidence>
<dbReference type="SUPFAM" id="SSF51445">
    <property type="entry name" value="(Trans)glycosidases"/>
    <property type="match status" value="1"/>
</dbReference>
<feature type="compositionally biased region" description="Pro residues" evidence="11">
    <location>
        <begin position="66"/>
        <end position="116"/>
    </location>
</feature>
<dbReference type="Gene3D" id="3.20.20.80">
    <property type="entry name" value="Glycosidases"/>
    <property type="match status" value="1"/>
</dbReference>
<comment type="catalytic activity">
    <reaction evidence="1">
        <text>Endohydrolysis of (1-&gt;4)-beta-D-glucosidic linkages in cellulose, lichenin and cereal beta-D-glucans.</text>
        <dbReference type="EC" id="3.2.1.4"/>
    </reaction>
</comment>
<evidence type="ECO:0000256" key="12">
    <source>
        <dbReference type="SAM" id="SignalP"/>
    </source>
</evidence>
<dbReference type="AlphaFoldDB" id="A0A1C7MMP1"/>
<feature type="chain" id="PRO_5008889225" description="cellulase" evidence="12">
    <location>
        <begin position="20"/>
        <end position="457"/>
    </location>
</feature>
<keyword evidence="5 10" id="KW-0378">Hydrolase</keyword>
<evidence type="ECO:0000259" key="13">
    <source>
        <dbReference type="Pfam" id="PF00150"/>
    </source>
</evidence>
<dbReference type="PANTHER" id="PTHR34142">
    <property type="entry name" value="ENDO-BETA-1,4-GLUCANASE A"/>
    <property type="match status" value="1"/>
</dbReference>
<evidence type="ECO:0000256" key="8">
    <source>
        <dbReference type="ARBA" id="ARBA00023295"/>
    </source>
</evidence>
<keyword evidence="8 10" id="KW-0326">Glycosidase</keyword>
<keyword evidence="16" id="KW-1185">Reference proteome</keyword>
<dbReference type="FunFam" id="3.20.20.80:FF:000124">
    <property type="entry name" value="Exported cellulase"/>
    <property type="match status" value="1"/>
</dbReference>
<evidence type="ECO:0000256" key="2">
    <source>
        <dbReference type="ARBA" id="ARBA00005641"/>
    </source>
</evidence>
<dbReference type="InterPro" id="IPR001547">
    <property type="entry name" value="Glyco_hydro_5"/>
</dbReference>
<keyword evidence="6" id="KW-0136">Cellulose degradation</keyword>
<sequence>MKSLCGLLVAVTCSLSVCAQSSLYGQCGGIGWTGATTCVAGATTHNVFLEAPRPRLLLLLTRPPTTTNPPPTTTNPPPTTTNPPPTTTNPPPTTTNPPPTTTNPPPTTTNPPPTTTNPPSSTCAPNSPPVDAGNLRFMGVNIAGFDFGCNTDGSCTASAAWPPLTQYYGADGAGQMQHFVNDDGFNVFRLPVGWQFLTNNIMGGTIDEANFAEYDALVQACLATGASCIIDVHNYARWDGEIIGQGGPTNEQFAELWSNIAAAYATNSKIIFGVMNEPHDIPDIDMWADSVQAAVTAIRQAGATSQLILLPGNNYTSAQTFVSSGSADALNKVTNLDGSITNLVFDVHKYLDSDNSGTHADCVTNNIDDTWAPFTQWLRCNGRQAFNTETGGGNTASCATYLCQQIAFQKQNSDVLLGYVGWAAGNFDPSYVLGETPTDTGSTWTDTSLVSACLAPK</sequence>
<feature type="region of interest" description="Disordered" evidence="11">
    <location>
        <begin position="61"/>
        <end position="130"/>
    </location>
</feature>
<keyword evidence="4 12" id="KW-0732">Signal</keyword>
<dbReference type="OMA" id="YAIEAHQ"/>
<keyword evidence="7" id="KW-0119">Carbohydrate metabolism</keyword>
<evidence type="ECO:0000256" key="7">
    <source>
        <dbReference type="ARBA" id="ARBA00023277"/>
    </source>
</evidence>
<dbReference type="PROSITE" id="PS00659">
    <property type="entry name" value="GLYCOSYL_HYDROL_F5"/>
    <property type="match status" value="1"/>
</dbReference>
<organism evidence="15 16">
    <name type="scientific">Grifola frondosa</name>
    <name type="common">Maitake</name>
    <name type="synonym">Polyporus frondosus</name>
    <dbReference type="NCBI Taxonomy" id="5627"/>
    <lineage>
        <taxon>Eukaryota</taxon>
        <taxon>Fungi</taxon>
        <taxon>Dikarya</taxon>
        <taxon>Basidiomycota</taxon>
        <taxon>Agaricomycotina</taxon>
        <taxon>Agaricomycetes</taxon>
        <taxon>Polyporales</taxon>
        <taxon>Grifolaceae</taxon>
        <taxon>Grifola</taxon>
    </lineage>
</organism>
<accession>A0A1C7MMP1</accession>
<dbReference type="GO" id="GO:0005576">
    <property type="term" value="C:extracellular region"/>
    <property type="evidence" value="ECO:0007669"/>
    <property type="project" value="InterPro"/>
</dbReference>
<evidence type="ECO:0000256" key="3">
    <source>
        <dbReference type="ARBA" id="ARBA00012601"/>
    </source>
</evidence>
<dbReference type="Proteomes" id="UP000092993">
    <property type="component" value="Unassembled WGS sequence"/>
</dbReference>
<comment type="similarity">
    <text evidence="2 10">Belongs to the glycosyl hydrolase 5 (cellulase A) family.</text>
</comment>
<evidence type="ECO:0000256" key="10">
    <source>
        <dbReference type="RuleBase" id="RU361153"/>
    </source>
</evidence>
<proteinExistence type="inferred from homology"/>
<dbReference type="EC" id="3.2.1.4" evidence="3"/>
<evidence type="ECO:0000256" key="1">
    <source>
        <dbReference type="ARBA" id="ARBA00000966"/>
    </source>
</evidence>
<dbReference type="PANTHER" id="PTHR34142:SF5">
    <property type="entry name" value="CBM1 DOMAIN-CONTAINING PROTEIN"/>
    <property type="match status" value="1"/>
</dbReference>
<evidence type="ECO:0000256" key="11">
    <source>
        <dbReference type="SAM" id="MobiDB-lite"/>
    </source>
</evidence>
<feature type="domain" description="Glycoside hydrolase family 5" evidence="13">
    <location>
        <begin position="157"/>
        <end position="424"/>
    </location>
</feature>
<evidence type="ECO:0000256" key="9">
    <source>
        <dbReference type="ARBA" id="ARBA00023326"/>
    </source>
</evidence>
<keyword evidence="9" id="KW-0624">Polysaccharide degradation</keyword>
<evidence type="ECO:0000313" key="16">
    <source>
        <dbReference type="Proteomes" id="UP000092993"/>
    </source>
</evidence>
<reference evidence="15 16" key="1">
    <citation type="submission" date="2016-03" db="EMBL/GenBank/DDBJ databases">
        <title>Whole genome sequencing of Grifola frondosa 9006-11.</title>
        <authorList>
            <person name="Min B."/>
            <person name="Park H."/>
            <person name="Kim J.-G."/>
            <person name="Cho H."/>
            <person name="Oh Y.-L."/>
            <person name="Kong W.-S."/>
            <person name="Choi I.-G."/>
        </authorList>
    </citation>
    <scope>NUCLEOTIDE SEQUENCE [LARGE SCALE GENOMIC DNA]</scope>
    <source>
        <strain evidence="15 16">9006-11</strain>
    </source>
</reference>
<dbReference type="EMBL" id="LUGG01000002">
    <property type="protein sequence ID" value="OBZ78098.1"/>
    <property type="molecule type" value="Genomic_DNA"/>
</dbReference>
<name>A0A1C7MMP1_GRIFR</name>